<accession>M4Z7S9</accession>
<dbReference type="AlphaFoldDB" id="M4Z7S9"/>
<keyword evidence="2" id="KW-1185">Reference proteome</keyword>
<evidence type="ECO:0000313" key="2">
    <source>
        <dbReference type="Proteomes" id="UP000011841"/>
    </source>
</evidence>
<dbReference type="EMBL" id="AP012603">
    <property type="protein sequence ID" value="BAM89603.1"/>
    <property type="molecule type" value="Genomic_DNA"/>
</dbReference>
<sequence>MAEAAAEGGDVALVETLAAHDQDLMLEQRAHEGGERPIVEGSEIDIADLGTKRLSCRDDLDEAAFGASSNVASETHLRHLPSFTNACKSTIVICRGCFGSEAIRGRIAARSADCRHTLPL</sequence>
<dbReference type="HOGENOM" id="CLU_2045211_0_0_5"/>
<evidence type="ECO:0000313" key="1">
    <source>
        <dbReference type="EMBL" id="BAM89603.1"/>
    </source>
</evidence>
<dbReference type="Proteomes" id="UP000011841">
    <property type="component" value="Chromosome"/>
</dbReference>
<organism evidence="1 2">
    <name type="scientific">Bradyrhizobium oligotrophicum S58</name>
    <dbReference type="NCBI Taxonomy" id="1245469"/>
    <lineage>
        <taxon>Bacteria</taxon>
        <taxon>Pseudomonadati</taxon>
        <taxon>Pseudomonadota</taxon>
        <taxon>Alphaproteobacteria</taxon>
        <taxon>Hyphomicrobiales</taxon>
        <taxon>Nitrobacteraceae</taxon>
        <taxon>Bradyrhizobium</taxon>
    </lineage>
</organism>
<proteinExistence type="predicted"/>
<reference evidence="1 2" key="1">
    <citation type="journal article" date="2013" name="Appl. Environ. Microbiol.">
        <title>Genome analysis suggests that the soil oligotrophic bacterium Agromonas oligotrophica (Bradyrhizobium oligotrophicum) is a nitrogen-fixing symbiont of Aeschynomene indica.</title>
        <authorList>
            <person name="Okubo T."/>
            <person name="Fukushima S."/>
            <person name="Itakura M."/>
            <person name="Oshima K."/>
            <person name="Longtonglang A."/>
            <person name="Teaumroong N."/>
            <person name="Mitsui H."/>
            <person name="Hattori M."/>
            <person name="Hattori R."/>
            <person name="Hattori T."/>
            <person name="Minamisawa K."/>
        </authorList>
    </citation>
    <scope>NUCLEOTIDE SEQUENCE [LARGE SCALE GENOMIC DNA]</scope>
    <source>
        <strain evidence="1 2">S58</strain>
    </source>
</reference>
<protein>
    <submittedName>
        <fullName evidence="1">Uroporphyrinogen-III synthase</fullName>
    </submittedName>
</protein>
<gene>
    <name evidence="1" type="ORF">S58_36100</name>
</gene>
<name>M4Z7S9_9BRAD</name>
<dbReference type="KEGG" id="aol:S58_36100"/>